<feature type="domain" description="Carrier" evidence="8">
    <location>
        <begin position="3123"/>
        <end position="3198"/>
    </location>
</feature>
<dbReference type="Pfam" id="PF00668">
    <property type="entry name" value="Condensation"/>
    <property type="match status" value="2"/>
</dbReference>
<dbReference type="PROSITE" id="PS50075">
    <property type="entry name" value="CARRIER"/>
    <property type="match status" value="3"/>
</dbReference>
<evidence type="ECO:0000256" key="6">
    <source>
        <dbReference type="ARBA" id="ARBA00029443"/>
    </source>
</evidence>
<dbReference type="SMART" id="SM00823">
    <property type="entry name" value="PKS_PP"/>
    <property type="match status" value="3"/>
</dbReference>
<feature type="domain" description="Ketosynthase family 3 (KS3)" evidence="9">
    <location>
        <begin position="675"/>
        <end position="1105"/>
    </location>
</feature>
<evidence type="ECO:0000259" key="8">
    <source>
        <dbReference type="PROSITE" id="PS50075"/>
    </source>
</evidence>
<dbReference type="PANTHER" id="PTHR45527">
    <property type="entry name" value="NONRIBOSOMAL PEPTIDE SYNTHETASE"/>
    <property type="match status" value="1"/>
</dbReference>
<feature type="compositionally biased region" description="Low complexity" evidence="7">
    <location>
        <begin position="648"/>
        <end position="669"/>
    </location>
</feature>
<evidence type="ECO:0000313" key="11">
    <source>
        <dbReference type="Proteomes" id="UP000311713"/>
    </source>
</evidence>
<evidence type="ECO:0000313" key="10">
    <source>
        <dbReference type="EMBL" id="TNM28742.1"/>
    </source>
</evidence>
<dbReference type="InterPro" id="IPR014030">
    <property type="entry name" value="Ketoacyl_synth_N"/>
</dbReference>
<dbReference type="Pfam" id="PF00109">
    <property type="entry name" value="ketoacyl-synt"/>
    <property type="match status" value="1"/>
</dbReference>
<dbReference type="SUPFAM" id="SSF51679">
    <property type="entry name" value="Bacterial luciferase-like"/>
    <property type="match status" value="1"/>
</dbReference>
<proteinExistence type="inferred from homology"/>
<dbReference type="InterPro" id="IPR032821">
    <property type="entry name" value="PKS_assoc"/>
</dbReference>
<dbReference type="InterPro" id="IPR016036">
    <property type="entry name" value="Malonyl_transacylase_ACP-bd"/>
</dbReference>
<dbReference type="CDD" id="cd05930">
    <property type="entry name" value="A_NRPS"/>
    <property type="match status" value="1"/>
</dbReference>
<feature type="region of interest" description="Disordered" evidence="7">
    <location>
        <begin position="648"/>
        <end position="671"/>
    </location>
</feature>
<dbReference type="Proteomes" id="UP000311713">
    <property type="component" value="Unassembled WGS sequence"/>
</dbReference>
<dbReference type="Pfam" id="PF00296">
    <property type="entry name" value="Bac_luciferase"/>
    <property type="match status" value="1"/>
</dbReference>
<dbReference type="InterPro" id="IPR020841">
    <property type="entry name" value="PKS_Beta-ketoAc_synthase_dom"/>
</dbReference>
<comment type="caution">
    <text evidence="10">The sequence shown here is derived from an EMBL/GenBank/DDBJ whole genome shotgun (WGS) entry which is preliminary data.</text>
</comment>
<dbReference type="PROSITE" id="PS00012">
    <property type="entry name" value="PHOSPHOPANTETHEINE"/>
    <property type="match status" value="3"/>
</dbReference>
<keyword evidence="5" id="KW-0045">Antibiotic biosynthesis</keyword>
<dbReference type="GO" id="GO:0017000">
    <property type="term" value="P:antibiotic biosynthetic process"/>
    <property type="evidence" value="ECO:0007669"/>
    <property type="project" value="UniProtKB-KW"/>
</dbReference>
<dbReference type="InterPro" id="IPR023213">
    <property type="entry name" value="CAT-like_dom_sf"/>
</dbReference>
<feature type="region of interest" description="Disordered" evidence="7">
    <location>
        <begin position="1526"/>
        <end position="1577"/>
    </location>
</feature>
<dbReference type="Gene3D" id="3.30.559.30">
    <property type="entry name" value="Nonribosomal peptide synthetase, condensation domain"/>
    <property type="match status" value="2"/>
</dbReference>
<dbReference type="GO" id="GO:0005737">
    <property type="term" value="C:cytoplasm"/>
    <property type="evidence" value="ECO:0007669"/>
    <property type="project" value="TreeGrafter"/>
</dbReference>
<dbReference type="InterPro" id="IPR045851">
    <property type="entry name" value="AMP-bd_C_sf"/>
</dbReference>
<dbReference type="PROSITE" id="PS52004">
    <property type="entry name" value="KS3_2"/>
    <property type="match status" value="1"/>
</dbReference>
<evidence type="ECO:0000259" key="9">
    <source>
        <dbReference type="PROSITE" id="PS52004"/>
    </source>
</evidence>
<dbReference type="SUPFAM" id="SSF53901">
    <property type="entry name" value="Thiolase-like"/>
    <property type="match status" value="1"/>
</dbReference>
<evidence type="ECO:0000256" key="3">
    <source>
        <dbReference type="ARBA" id="ARBA00022553"/>
    </source>
</evidence>
<feature type="compositionally biased region" description="Low complexity" evidence="7">
    <location>
        <begin position="2133"/>
        <end position="2157"/>
    </location>
</feature>
<dbReference type="Gene3D" id="3.40.366.10">
    <property type="entry name" value="Malonyl-Coenzyme A Acyl Carrier Protein, domain 2"/>
    <property type="match status" value="1"/>
</dbReference>
<dbReference type="InterPro" id="IPR006162">
    <property type="entry name" value="Ppantetheine_attach_site"/>
</dbReference>
<dbReference type="Pfam" id="PF02801">
    <property type="entry name" value="Ketoacyl-synt_C"/>
    <property type="match status" value="1"/>
</dbReference>
<evidence type="ECO:0000256" key="2">
    <source>
        <dbReference type="ARBA" id="ARBA00022450"/>
    </source>
</evidence>
<gene>
    <name evidence="10" type="ORF">FH715_17035</name>
</gene>
<dbReference type="Gene3D" id="3.30.70.3290">
    <property type="match status" value="1"/>
</dbReference>
<dbReference type="Gene3D" id="1.10.1200.10">
    <property type="entry name" value="ACP-like"/>
    <property type="match status" value="3"/>
</dbReference>
<dbReference type="SUPFAM" id="SSF55048">
    <property type="entry name" value="Probable ACP-binding domain of malonyl-CoA ACP transacylase"/>
    <property type="match status" value="1"/>
</dbReference>
<feature type="region of interest" description="Disordered" evidence="7">
    <location>
        <begin position="3103"/>
        <end position="3125"/>
    </location>
</feature>
<dbReference type="Gene3D" id="3.40.47.10">
    <property type="match status" value="1"/>
</dbReference>
<name>A0A5C4UYT0_9ACTN</name>
<dbReference type="InterPro" id="IPR001227">
    <property type="entry name" value="Ac_transferase_dom_sf"/>
</dbReference>
<dbReference type="SUPFAM" id="SSF47336">
    <property type="entry name" value="ACP-like"/>
    <property type="match status" value="3"/>
</dbReference>
<dbReference type="GO" id="GO:0008610">
    <property type="term" value="P:lipid biosynthetic process"/>
    <property type="evidence" value="ECO:0007669"/>
    <property type="project" value="UniProtKB-ARBA"/>
</dbReference>
<dbReference type="Pfam" id="PF00550">
    <property type="entry name" value="PP-binding"/>
    <property type="match status" value="3"/>
</dbReference>
<dbReference type="CDD" id="cd19531">
    <property type="entry name" value="LCL_NRPS-like"/>
    <property type="match status" value="2"/>
</dbReference>
<dbReference type="InterPro" id="IPR000873">
    <property type="entry name" value="AMP-dep_synth/lig_dom"/>
</dbReference>
<dbReference type="OrthoDB" id="5478077at2"/>
<sequence length="3638" mass="384452">MERVQGQAQSRGPEPERTTEDAPDAVRALLRAAETRPGRVVTYADDGTCTSLTYPELLDAARRLAGGLREAEVRPGDAVVLCGLPLAAFFPAFWGCLLHGARPVAIADRPTRDSPARERLRHVDRLLDRPLILLDPADTEALAGTDPELRAVAARDLLSARPVEGEPAPDPAATALLMLSSGSTGAPKAARLTHAGLADFAASSRRVLDVRPEDTLVNWLPVDHSGAFLLYHLLAVFTGSTNVHAPTEWVLAEPTRWFDLLHEHRAAHGWAPTFGFQLLADALAQRPDAHWDLSALRTLVCGGERVTWPVMRRFLDATAPFGVTERHVVPAWGMAETVTGVTYGRLDRPGSVHRLRKDSLAGDLVAAGPDTPDEETVTFVACGRPAHGVTLRLVDDADEPTRPGRVGRLQVRAPARVTPGYVDDPAADAAAFPRGRDWLDTGDLAFLADDQLVITGRRKDLIIINGHNVYSHEVEEAVAAALGLPRDTVAACGIPRAETGTEELAVFFASRGADDKRIARETAAALYAGLRLTAARVVPVAPAEFPRTPAGKVRRGELRERLLAGDFDTEPTPEPGTVADLLREELAALLDGPVDDTAPFYELGLNSVRLARLRARLAERLGAAPPSAAFFAHPTVASLAAHLADGADGADGATPAPAPGETAAAPAGRPGDDAARRVAVVGTALRFPGAATPEEFWELLREGRSALRVFDDAELAAAGLTPEERADPARVPVGGVIDGVEEFDPAFFGMTPAEAEATHPAHRLFLECCHRALEDAGHAGAPAGTRVGVFAGSGMHLYDHQRPPAGPEPDPDDPGAGMTDAIGREPDFLATRVAYRLGLTGPAIGVRTACSTALVAVHLAARAVLDGEVDLALAGAAAVHLPQHTGYLGHPGSILSPSGRCRSFDAEADGTVGGNGVAVVLLKRLDLALADGDTVHAVIRGSAVNNDGAAKAGFAAPGVAGQVDVVREALRRADVPPSALSYVEAHGTGTALGDPIELTALREALTRRGVPAGTVAVGSVKPNVGHLDSCAGMAGLLKTVLMLRHRTLAPTVGLATPNPELPLNEGPLTLVDTVRPWSVPEGTPRRAGVSALGVGGTNAHLVLEEAPARSPAPETALPLLVPVSANDPAALGELVDRLAERLTARPAPAAAEVAATLAHGRPHRAARAVAVGRTAEELARSLGAPAPEAGRETGRLAFAYPGQGGARRGMAAGLWAAHPAARRTLERCGALYAREFDGELLAPLLHGDADEPLPAASAQAALYAHQAALTAAWRAAGIEPALVFGHSVGEFAALHAAGALTLEDGLRLTAWRGRATREHAPPGGMLVLLTDPSTALRLAEATGTTVAAHNGPGVQVVAGDPEALGELTRRCADERVPHRALPVDRAFHSAAMELALRAFRALAAGVELRPLRLPSLTATDGVHRPAGWRVDLDHLCRQGRQPVRFDLVLATAARLGYRDFVEAGAGDALTGLGRAATPESRWLRGQGAGDTAAEQAAGLLASLGALHRAGAELNWPALVPDVGRVPLPGHPQRRTAVPFAATRRRAAAPAPATDPESAPAPAPESAPATDPESAPAPVPEELLASVRELTADKLGRPEAEIAPDDSFLALGADSLSLMGLTAALERRHGVRVPVRELFDSVDTPRALAARLAPEGRRPAAPTAVTPVTAKAPEPRTAPAPAGPSARVPAEPPVPVPASVPVPAPVPEEGPHALMARQLRLMERLADQVGEVIGRQLDVLGGASTAPAPASVPAPAPASVPVPASAPVTERAPAPVAQVPTPPGACDVSLYFFGDYPEDDAHDKYALIMEAAEFADRNGFHALWFPERHFASFGALFPNPSVLAAALAARTSRVRLHAGSVVLPLHHPVRVAEEWSVVDNVSGGRVGLCFASGWHATDFALAPENFGRHREVMYEHLATVRSLWAGEAVTTASGDGQPVDVRLHPAPVQSDPPMYAAVVGNPDSYRRAAAEGLGVVTNLMTQTVERLAENIARYRAARAEHGLDPAGGRVVVLMHTYLAEDDADARAEARRPFLNYLRSSLSLLNQVTNSLGFEVDLANSPEEDVEFLLGRAYADYCDSRALIGDREAALATARRLLAAGADEIACFVDFGVDKEKVLAALPLVDGLRRDLAAEPAPTRGAPAGTAPPKAPPASAVPAPAAPPAERPPERLPLTPAQRRLWFLERLHPGTHMYHEPKAVHLEGPLDVPALRRALDRVAARQPALRTVFGEENGVPHREVRARMPFDVPVEEHPGLDVARAVTAALAAERGRVLDTAEGPLVTARLLRLSEESHLLFLMAHHLVFDSASTPVLVSDLVAYYRAETGTSPGAVPLPPLPEVPRPAEPSAAERAAALDHWVRRLAGAPELTLPTDRPRPPVRTGVGASVSHAWDAELIAHVREFAASHGATLFMALTGALSAVLARHAGQSEIVVGTAVSARPEGAEGHVGFFLDTVPLRLDLTGDPDLPTLLRRVRERGTEALDHRGVPFDELVGALNPTRDPGRNPLFQVLVEYENEGTVASDPGGPRVTLLDVPSDRAPFDLAFYLTHHPGGVRVAVEYDTALLEAATVRRLLDRVEALLRRALADPAAPLAALTAVPDAERAALARLGRLDEPAPVVEDTLHGLFARQARRAPGATALVHGEHHVSYGELADRVERLAARLRAAGAGRGRRVAVLLPRGPELITALLGVLTSGAAYVPLDPSAPTPRLAELLADGEPCALLCDAATLEAHPALAGTVPLVPLEADGDEPVEARGAPDPAGPDDPAYCLHTSGSTGRPKAVVVPHRGPVNLVLAHLEAHPALRTLQWTAPVFDVHVQEVFTTLAAGATLVLIDDAARRDPVEVAETVRRHAVERMFLPSTPLRHLLDTEPRLPTLRELFTAGEALQLTDGVRGFLDRHPGCTLYHQYGPTEASVIVTSQRVDPGADDPWPPIGTPVPGARLRLLDPAGRPVPLGAVGELHVGGVPVAAGYLGRPEETAAAFLDDGTGAATYRTGDLARWRADGSLQYRGRIDDQTKIRGHRVEPGEVRAALTALPWVADAAVVARRDRHGERELFACVVPAPGADGGDPLARSREALAVLLPDPLVPRRWARLSRLPVNASGKLDRKALPEPEAEPVPGVDDDEPATPLEKALRELWAEELGVAHVPVTRSFFALGGHSLSAVRLLHRVARELELTLSMAEFFRTPTVRGVAARGSAQPSEVTATVPMNAVQRRLWRRHHERADAGCYHVTHRVDLRGPVRPERLGAWLAALVERHEALRTRLVVRGGRRLVEVLDRVAVELPVDELDSGAPVADADVERWCLRHAGRPFDLEHAPLFRFRLARTGPDRWSLLTVFHHAVCDGWSLGVLWRDLGALAHAAEGRGAPELPPPGGQFPAVARAEAALAGERRAELERFWRDELAGAPLDLALPTDRPRPPVLSGRGALHTRTLEVTLSRALPGTATRLGTTPYAVLAAAFAVWAARRTGHRDDVVLNASSANRLVPERADVVGLLGDAVALRARLSDAGTVADLARQLGSGLFAALDHQELPLAEVAELVAPGASDGAFPDVLFTVVTTPPPALDLPELTADVRPLPLPGVSRNALYVVLVPHESGLEVTFEYATDLFEPATVAAWADELTALLRQVVTDPDAPLAPLLGP</sequence>
<feature type="compositionally biased region" description="Low complexity" evidence="7">
    <location>
        <begin position="1565"/>
        <end position="1575"/>
    </location>
</feature>
<reference evidence="10 11" key="1">
    <citation type="submission" date="2019-06" db="EMBL/GenBank/DDBJ databases">
        <title>Draft genome of Streptomyces sedi sp. JCM16909.</title>
        <authorList>
            <person name="Klykleung N."/>
            <person name="Tanasupawat S."/>
            <person name="Kudo T."/>
            <person name="Yuki M."/>
            <person name="Ohkuma M."/>
        </authorList>
    </citation>
    <scope>NUCLEOTIDE SEQUENCE [LARGE SCALE GENOMIC DNA]</scope>
    <source>
        <strain evidence="10 11">JCM 16909</strain>
    </source>
</reference>
<dbReference type="Gene3D" id="3.30.300.30">
    <property type="match status" value="2"/>
</dbReference>
<protein>
    <submittedName>
        <fullName evidence="10">Amino acid adenylation domain-containing protein</fullName>
    </submittedName>
</protein>
<dbReference type="InterPro" id="IPR024011">
    <property type="entry name" value="Biosynth_lucif-like_mOase_dom"/>
</dbReference>
<dbReference type="InterPro" id="IPR009081">
    <property type="entry name" value="PP-bd_ACP"/>
</dbReference>
<feature type="region of interest" description="Disordered" evidence="7">
    <location>
        <begin position="1652"/>
        <end position="1691"/>
    </location>
</feature>
<dbReference type="InterPro" id="IPR014043">
    <property type="entry name" value="Acyl_transferase_dom"/>
</dbReference>
<feature type="region of interest" description="Disordered" evidence="7">
    <location>
        <begin position="797"/>
        <end position="822"/>
    </location>
</feature>
<dbReference type="InterPro" id="IPR036661">
    <property type="entry name" value="Luciferase-like_sf"/>
</dbReference>
<dbReference type="InterPro" id="IPR016035">
    <property type="entry name" value="Acyl_Trfase/lysoPLipase"/>
</dbReference>
<dbReference type="EMBL" id="VDGT01000012">
    <property type="protein sequence ID" value="TNM28742.1"/>
    <property type="molecule type" value="Genomic_DNA"/>
</dbReference>
<dbReference type="GO" id="GO:0031177">
    <property type="term" value="F:phosphopantetheine binding"/>
    <property type="evidence" value="ECO:0007669"/>
    <property type="project" value="InterPro"/>
</dbReference>
<dbReference type="NCBIfam" id="TIGR01733">
    <property type="entry name" value="AA-adenyl-dom"/>
    <property type="match status" value="1"/>
</dbReference>
<dbReference type="SMART" id="SM00825">
    <property type="entry name" value="PKS_KS"/>
    <property type="match status" value="1"/>
</dbReference>
<dbReference type="InterPro" id="IPR020845">
    <property type="entry name" value="AMP-binding_CS"/>
</dbReference>
<dbReference type="CDD" id="cd00833">
    <property type="entry name" value="PKS"/>
    <property type="match status" value="1"/>
</dbReference>
<feature type="compositionally biased region" description="Low complexity" evidence="7">
    <location>
        <begin position="1658"/>
        <end position="1671"/>
    </location>
</feature>
<dbReference type="Gene3D" id="3.40.50.12780">
    <property type="entry name" value="N-terminal domain of ligase-like"/>
    <property type="match status" value="2"/>
</dbReference>
<dbReference type="RefSeq" id="WP_139646174.1">
    <property type="nucleotide sequence ID" value="NZ_VDGT01000012.1"/>
</dbReference>
<evidence type="ECO:0000256" key="4">
    <source>
        <dbReference type="ARBA" id="ARBA00022679"/>
    </source>
</evidence>
<evidence type="ECO:0000256" key="5">
    <source>
        <dbReference type="ARBA" id="ARBA00023194"/>
    </source>
</evidence>
<dbReference type="SUPFAM" id="SSF56801">
    <property type="entry name" value="Acetyl-CoA synthetase-like"/>
    <property type="match status" value="2"/>
</dbReference>
<dbReference type="GO" id="GO:0043041">
    <property type="term" value="P:amino acid activation for nonribosomal peptide biosynthetic process"/>
    <property type="evidence" value="ECO:0007669"/>
    <property type="project" value="TreeGrafter"/>
</dbReference>
<dbReference type="InterPro" id="IPR016039">
    <property type="entry name" value="Thiolase-like"/>
</dbReference>
<dbReference type="InterPro" id="IPR011251">
    <property type="entry name" value="Luciferase-like_dom"/>
</dbReference>
<dbReference type="InterPro" id="IPR042099">
    <property type="entry name" value="ANL_N_sf"/>
</dbReference>
<feature type="domain" description="Carrier" evidence="8">
    <location>
        <begin position="572"/>
        <end position="647"/>
    </location>
</feature>
<feature type="compositionally biased region" description="Low complexity" evidence="7">
    <location>
        <begin position="1547"/>
        <end position="1557"/>
    </location>
</feature>
<dbReference type="Pfam" id="PF00501">
    <property type="entry name" value="AMP-binding"/>
    <property type="match status" value="2"/>
</dbReference>
<feature type="region of interest" description="Disordered" evidence="7">
    <location>
        <begin position="1"/>
        <end position="23"/>
    </location>
</feature>
<comment type="cofactor">
    <cofactor evidence="1">
        <name>pantetheine 4'-phosphate</name>
        <dbReference type="ChEBI" id="CHEBI:47942"/>
    </cofactor>
</comment>
<comment type="similarity">
    <text evidence="6">In the C-terminal section; belongs to the NRP synthetase family.</text>
</comment>
<dbReference type="Gene3D" id="3.20.20.30">
    <property type="entry name" value="Luciferase-like domain"/>
    <property type="match status" value="1"/>
</dbReference>
<feature type="region of interest" description="Disordered" evidence="7">
    <location>
        <begin position="2133"/>
        <end position="2170"/>
    </location>
</feature>
<dbReference type="GO" id="GO:0016747">
    <property type="term" value="F:acyltransferase activity, transferring groups other than amino-acyl groups"/>
    <property type="evidence" value="ECO:0007669"/>
    <property type="project" value="UniProtKB-ARBA"/>
</dbReference>
<evidence type="ECO:0000256" key="1">
    <source>
        <dbReference type="ARBA" id="ARBA00001957"/>
    </source>
</evidence>
<dbReference type="Gene3D" id="3.30.559.10">
    <property type="entry name" value="Chloramphenicol acetyltransferase-like domain"/>
    <property type="match status" value="2"/>
</dbReference>
<dbReference type="PROSITE" id="PS00455">
    <property type="entry name" value="AMP_BINDING"/>
    <property type="match status" value="1"/>
</dbReference>
<dbReference type="SMART" id="SM00827">
    <property type="entry name" value="PKS_AT"/>
    <property type="match status" value="1"/>
</dbReference>
<dbReference type="SUPFAM" id="SSF52777">
    <property type="entry name" value="CoA-dependent acyltransferases"/>
    <property type="match status" value="4"/>
</dbReference>
<evidence type="ECO:0000256" key="7">
    <source>
        <dbReference type="SAM" id="MobiDB-lite"/>
    </source>
</evidence>
<dbReference type="InterPro" id="IPR010071">
    <property type="entry name" value="AA_adenyl_dom"/>
</dbReference>
<keyword evidence="11" id="KW-1185">Reference proteome</keyword>
<dbReference type="PANTHER" id="PTHR45527:SF1">
    <property type="entry name" value="FATTY ACID SYNTHASE"/>
    <property type="match status" value="1"/>
</dbReference>
<dbReference type="GO" id="GO:0016705">
    <property type="term" value="F:oxidoreductase activity, acting on paired donors, with incorporation or reduction of molecular oxygen"/>
    <property type="evidence" value="ECO:0007669"/>
    <property type="project" value="InterPro"/>
</dbReference>
<dbReference type="InterPro" id="IPR020806">
    <property type="entry name" value="PKS_PP-bd"/>
</dbReference>
<keyword evidence="4" id="KW-0808">Transferase</keyword>
<keyword evidence="2" id="KW-0596">Phosphopantetheine</keyword>
<dbReference type="Pfam" id="PF16197">
    <property type="entry name" value="KAsynt_C_assoc"/>
    <property type="match status" value="1"/>
</dbReference>
<dbReference type="NCBIfam" id="TIGR04020">
    <property type="entry name" value="seco_metab_LLM"/>
    <property type="match status" value="1"/>
</dbReference>
<dbReference type="InterPro" id="IPR014031">
    <property type="entry name" value="Ketoacyl_synth_C"/>
</dbReference>
<dbReference type="GO" id="GO:0044550">
    <property type="term" value="P:secondary metabolite biosynthetic process"/>
    <property type="evidence" value="ECO:0007669"/>
    <property type="project" value="TreeGrafter"/>
</dbReference>
<organism evidence="10 11">
    <name type="scientific">Streptomyces sedi</name>
    <dbReference type="NCBI Taxonomy" id="555059"/>
    <lineage>
        <taxon>Bacteria</taxon>
        <taxon>Bacillati</taxon>
        <taxon>Actinomycetota</taxon>
        <taxon>Actinomycetes</taxon>
        <taxon>Kitasatosporales</taxon>
        <taxon>Streptomycetaceae</taxon>
        <taxon>Streptomyces</taxon>
    </lineage>
</organism>
<accession>A0A5C4UYT0</accession>
<dbReference type="SUPFAM" id="SSF52151">
    <property type="entry name" value="FabD/lysophospholipase-like"/>
    <property type="match status" value="1"/>
</dbReference>
<keyword evidence="3" id="KW-0597">Phosphoprotein</keyword>
<feature type="domain" description="Carrier" evidence="8">
    <location>
        <begin position="1577"/>
        <end position="1655"/>
    </location>
</feature>
<dbReference type="InterPro" id="IPR036736">
    <property type="entry name" value="ACP-like_sf"/>
</dbReference>
<feature type="compositionally biased region" description="Polar residues" evidence="7">
    <location>
        <begin position="1"/>
        <end position="10"/>
    </location>
</feature>
<dbReference type="Pfam" id="PF00698">
    <property type="entry name" value="Acyl_transf_1"/>
    <property type="match status" value="1"/>
</dbReference>
<dbReference type="InterPro" id="IPR001242">
    <property type="entry name" value="Condensation_dom"/>
</dbReference>